<organism evidence="5 17">
    <name type="scientific">Saccharolobus solfataricus</name>
    <name type="common">Sulfolobus solfataricus</name>
    <dbReference type="NCBI Taxonomy" id="2287"/>
    <lineage>
        <taxon>Archaea</taxon>
        <taxon>Thermoproteota</taxon>
        <taxon>Thermoprotei</taxon>
        <taxon>Sulfolobales</taxon>
        <taxon>Sulfolobaceae</taxon>
        <taxon>Saccharolobus</taxon>
    </lineage>
</organism>
<dbReference type="GO" id="GO:0005886">
    <property type="term" value="C:plasma membrane"/>
    <property type="evidence" value="ECO:0007669"/>
    <property type="project" value="TreeGrafter"/>
</dbReference>
<accession>A0A0E3KDL4</accession>
<dbReference type="EMBL" id="CP011056">
    <property type="protein sequence ID" value="AKA77423.1"/>
    <property type="molecule type" value="Genomic_DNA"/>
</dbReference>
<evidence type="ECO:0000313" key="12">
    <source>
        <dbReference type="EMBL" id="AZF84861.1"/>
    </source>
</evidence>
<feature type="domain" description="Hemerythrin-like" evidence="2">
    <location>
        <begin position="5"/>
        <end position="126"/>
    </location>
</feature>
<dbReference type="Proteomes" id="UP000273194">
    <property type="component" value="Chromosome"/>
</dbReference>
<evidence type="ECO:0000313" key="23">
    <source>
        <dbReference type="Proteomes" id="UP000275843"/>
    </source>
</evidence>
<dbReference type="EMBL" id="CP033237">
    <property type="protein sequence ID" value="AZF74434.1"/>
    <property type="molecule type" value="Genomic_DNA"/>
</dbReference>
<evidence type="ECO:0000313" key="26">
    <source>
        <dbReference type="Proteomes" id="UP000594632"/>
    </source>
</evidence>
<sequence>MMLNSIKTLMEEHTVILKALEILNVIDINENNMQDIKIIIDFIKNFVDNCHHVKEEKVLFDFLEHKGMVGGPIYVMVYEHNKLRDIINRIEARYNEFEELREDLNSLIVLLASHIDKENNVLFPTAESLLSDDENKVIYEKFERIEEEFGKERHERYIELIDTLYGRYINKKSNER</sequence>
<evidence type="ECO:0000313" key="18">
    <source>
        <dbReference type="Proteomes" id="UP000076770"/>
    </source>
</evidence>
<dbReference type="Pfam" id="PF01814">
    <property type="entry name" value="Hemerythrin"/>
    <property type="match status" value="1"/>
</dbReference>
<evidence type="ECO:0000313" key="21">
    <source>
        <dbReference type="Proteomes" id="UP000273194"/>
    </source>
</evidence>
<feature type="coiled-coil region" evidence="1">
    <location>
        <begin position="80"/>
        <end position="107"/>
    </location>
</feature>
<evidence type="ECO:0000256" key="1">
    <source>
        <dbReference type="SAM" id="Coils"/>
    </source>
</evidence>
<evidence type="ECO:0000313" key="15">
    <source>
        <dbReference type="Proteomes" id="UP000033057"/>
    </source>
</evidence>
<dbReference type="KEGG" id="ssof:SULC_2629"/>
<dbReference type="OMA" id="FADKCHH"/>
<evidence type="ECO:0000313" key="11">
    <source>
        <dbReference type="EMBL" id="AZF82268.1"/>
    </source>
</evidence>
<dbReference type="Proteomes" id="UP000594632">
    <property type="component" value="Chromosome"/>
</dbReference>
<dbReference type="PANTHER" id="PTHR39966:SF1">
    <property type="entry name" value="HEMERYTHRIN-LIKE DOMAIN-CONTAINING PROTEIN"/>
    <property type="match status" value="1"/>
</dbReference>
<dbReference type="Proteomes" id="UP000278715">
    <property type="component" value="Chromosome"/>
</dbReference>
<evidence type="ECO:0000313" key="17">
    <source>
        <dbReference type="Proteomes" id="UP000033106"/>
    </source>
</evidence>
<evidence type="ECO:0000313" key="5">
    <source>
        <dbReference type="EMBL" id="AKA80114.1"/>
    </source>
</evidence>
<proteinExistence type="predicted"/>
<reference evidence="15 16" key="1">
    <citation type="journal article" date="2015" name="Genome Announc.">
        <title>Complete Genome Sequence of Sulfolobus solfataricus Strain 98/2 and Evolved Derivatives.</title>
        <authorList>
            <person name="McCarthy S."/>
            <person name="Gradnigo J."/>
            <person name="Johnson T."/>
            <person name="Payne S."/>
            <person name="Lipzen A."/>
            <person name="Martin J."/>
            <person name="Schackwitz W."/>
            <person name="Moriyama E."/>
            <person name="Blum P."/>
        </authorList>
    </citation>
    <scope>NUCLEOTIDE SEQUENCE [LARGE SCALE GENOMIC DNA]</scope>
    <source>
        <strain evidence="15">98/2 SULC</strain>
        <strain evidence="3">SARC-B</strain>
        <strain evidence="4">SARC-C</strain>
        <strain evidence="5 17">SULA</strain>
        <strain evidence="16">SULB</strain>
    </source>
</reference>
<evidence type="ECO:0000313" key="19">
    <source>
        <dbReference type="Proteomes" id="UP000267993"/>
    </source>
</evidence>
<evidence type="ECO:0000313" key="7">
    <source>
        <dbReference type="EMBL" id="AZF71814.1"/>
    </source>
</evidence>
<evidence type="ECO:0000313" key="22">
    <source>
        <dbReference type="Proteomes" id="UP000273443"/>
    </source>
</evidence>
<dbReference type="EMBL" id="CP033236">
    <property type="protein sequence ID" value="AZF71814.1"/>
    <property type="molecule type" value="Genomic_DNA"/>
</dbReference>
<dbReference type="Gene3D" id="1.20.120.520">
    <property type="entry name" value="nmb1532 protein domain like"/>
    <property type="match status" value="1"/>
</dbReference>
<keyword evidence="1" id="KW-0175">Coiled coil</keyword>
<dbReference type="Proteomes" id="UP000033085">
    <property type="component" value="Chromosome"/>
</dbReference>
<evidence type="ECO:0000313" key="9">
    <source>
        <dbReference type="EMBL" id="AZF77057.1"/>
    </source>
</evidence>
<protein>
    <submittedName>
        <fullName evidence="5 14">Hemerythrin</fullName>
    </submittedName>
</protein>
<dbReference type="EMBL" id="CP011055">
    <property type="protein sequence ID" value="AKA74728.1"/>
    <property type="molecule type" value="Genomic_DNA"/>
</dbReference>
<evidence type="ECO:0000313" key="6">
    <source>
        <dbReference type="EMBL" id="AZF69194.1"/>
    </source>
</evidence>
<dbReference type="InterPro" id="IPR012312">
    <property type="entry name" value="Hemerythrin-like"/>
</dbReference>
<evidence type="ECO:0000259" key="2">
    <source>
        <dbReference type="Pfam" id="PF01814"/>
    </source>
</evidence>
<dbReference type="Proteomes" id="UP000076770">
    <property type="component" value="Chromosome i"/>
</dbReference>
<evidence type="ECO:0000313" key="10">
    <source>
        <dbReference type="EMBL" id="AZF79662.1"/>
    </source>
</evidence>
<evidence type="ECO:0000313" key="24">
    <source>
        <dbReference type="Proteomes" id="UP000278715"/>
    </source>
</evidence>
<dbReference type="Proteomes" id="UP000269431">
    <property type="component" value="Chromosome"/>
</dbReference>
<dbReference type="EMBL" id="LT549890">
    <property type="protein sequence ID" value="SAI85487.1"/>
    <property type="molecule type" value="Genomic_DNA"/>
</dbReference>
<dbReference type="KEGG" id="ssoa:SULA_2632"/>
<dbReference type="Proteomes" id="UP000275843">
    <property type="component" value="Chromosome"/>
</dbReference>
<dbReference type="PANTHER" id="PTHR39966">
    <property type="entry name" value="BLL2471 PROTEIN-RELATED"/>
    <property type="match status" value="1"/>
</dbReference>
<evidence type="ECO:0000313" key="3">
    <source>
        <dbReference type="EMBL" id="AKA74728.1"/>
    </source>
</evidence>
<dbReference type="EMBL" id="CP033239">
    <property type="protein sequence ID" value="AZF79662.1"/>
    <property type="molecule type" value="Genomic_DNA"/>
</dbReference>
<dbReference type="Proteomes" id="UP000033057">
    <property type="component" value="Chromosome"/>
</dbReference>
<evidence type="ECO:0000313" key="20">
    <source>
        <dbReference type="Proteomes" id="UP000269431"/>
    </source>
</evidence>
<dbReference type="EMBL" id="CP033241">
    <property type="protein sequence ID" value="AZF84861.1"/>
    <property type="molecule type" value="Genomic_DNA"/>
</dbReference>
<dbReference type="EMBL" id="CP050869">
    <property type="protein sequence ID" value="QPG49087.1"/>
    <property type="molecule type" value="Genomic_DNA"/>
</dbReference>
<dbReference type="Proteomes" id="UP000267993">
    <property type="component" value="Chromosome"/>
</dbReference>
<reference evidence="5" key="5">
    <citation type="submission" date="2018-10" db="EMBL/GenBank/DDBJ databases">
        <authorList>
            <person name="McCarthy S."/>
            <person name="Gradnigo J."/>
            <person name="Johnson T."/>
            <person name="Payne S."/>
            <person name="Lipzen A."/>
            <person name="Schackwitz W."/>
            <person name="Martin J."/>
            <person name="Moriyama E."/>
            <person name="Blum P."/>
        </authorList>
    </citation>
    <scope>NUCLEOTIDE SEQUENCE</scope>
    <source>
        <strain evidence="3">SARC-B</strain>
        <strain evidence="4">SARC-C</strain>
        <strain evidence="5">SULA</strain>
    </source>
</reference>
<dbReference type="Proteomes" id="UP000033106">
    <property type="component" value="Chromosome"/>
</dbReference>
<dbReference type="EMBL" id="CP033235">
    <property type="protein sequence ID" value="AZF69194.1"/>
    <property type="molecule type" value="Genomic_DNA"/>
</dbReference>
<evidence type="ECO:0000313" key="14">
    <source>
        <dbReference type="EMBL" id="SAI85487.1"/>
    </source>
</evidence>
<reference evidence="18" key="3">
    <citation type="submission" date="2016-04" db="EMBL/GenBank/DDBJ databases">
        <authorList>
            <person name="Shah S.A."/>
            <person name="Garrett R.A."/>
        </authorList>
    </citation>
    <scope>NUCLEOTIDE SEQUENCE [LARGE SCALE GENOMIC DNA]</scope>
    <source>
        <strain evidence="18">ATCC 35091 / DSM 1616 / JCM 8930 / NBRC 15331 / P1</strain>
    </source>
</reference>
<dbReference type="EMBL" id="CP033240">
    <property type="protein sequence ID" value="AZF82268.1"/>
    <property type="molecule type" value="Genomic_DNA"/>
</dbReference>
<evidence type="ECO:0000313" key="16">
    <source>
        <dbReference type="Proteomes" id="UP000033085"/>
    </source>
</evidence>
<evidence type="ECO:0000313" key="4">
    <source>
        <dbReference type="EMBL" id="AKA77423.1"/>
    </source>
</evidence>
<dbReference type="EMBL" id="CP033238">
    <property type="protein sequence ID" value="AZF77057.1"/>
    <property type="molecule type" value="Genomic_DNA"/>
</dbReference>
<reference evidence="13 26" key="6">
    <citation type="journal article" date="2020" name="Nat. Commun.">
        <title>The structures of two archaeal type IV pili illuminate evolutionary relationships.</title>
        <authorList>
            <person name="Wang F."/>
            <person name="Baquero D.P."/>
            <person name="Su Z."/>
            <person name="Beltran L.C."/>
            <person name="Prangishvili D."/>
            <person name="Krupovic M."/>
            <person name="Egelman E.H."/>
        </authorList>
    </citation>
    <scope>NUCLEOTIDE SEQUENCE [LARGE SCALE GENOMIC DNA]</scope>
    <source>
        <strain evidence="13 26">POZ149</strain>
    </source>
</reference>
<dbReference type="EMBL" id="CP011057">
    <property type="protein sequence ID" value="AKA80114.1"/>
    <property type="molecule type" value="Genomic_DNA"/>
</dbReference>
<gene>
    <name evidence="13" type="ORF">HFC64_03565</name>
    <name evidence="14" type="ORF">SSOP1_1933</name>
    <name evidence="5" type="ORF">SULA_2632</name>
    <name evidence="3" type="ORF">SULB_2633</name>
    <name evidence="4" type="ORF">SULC_2629</name>
    <name evidence="6" type="ORF">SULG_13400</name>
    <name evidence="7" type="ORF">SULH_13400</name>
    <name evidence="8" type="ORF">SULI_13400</name>
    <name evidence="9" type="ORF">SULM_13390</name>
    <name evidence="10" type="ORF">SULN_13380</name>
    <name evidence="11" type="ORF">SULO_13400</name>
    <name evidence="12" type="ORF">SULZ_13420</name>
</gene>
<dbReference type="AlphaFoldDB" id="A0A0E3KDL4"/>
<dbReference type="SMR" id="A0A0E3KDL4"/>
<evidence type="ECO:0000313" key="25">
    <source>
        <dbReference type="Proteomes" id="UP000282269"/>
    </source>
</evidence>
<evidence type="ECO:0000313" key="13">
    <source>
        <dbReference type="EMBL" id="QPG49087.1"/>
    </source>
</evidence>
<name>A0A0E3KDL4_SACSO</name>
<dbReference type="KEGG" id="ssol:SULB_2633"/>
<dbReference type="PATRIC" id="fig|2287.6.peg.2811"/>
<dbReference type="Proteomes" id="UP000282269">
    <property type="component" value="Chromosome"/>
</dbReference>
<evidence type="ECO:0000313" key="8">
    <source>
        <dbReference type="EMBL" id="AZF74434.1"/>
    </source>
</evidence>
<reference evidence="19 20" key="4">
    <citation type="journal article" date="2018" name="Proc. Natl. Acad. Sci. U.S.A.">
        <title>Nonmutational mechanism of inheritance in the Archaeon Sulfolobus solfataricus.</title>
        <authorList>
            <person name="Payne S."/>
            <person name="McCarthy S."/>
            <person name="Johnson T."/>
            <person name="North E."/>
            <person name="Blum P."/>
        </authorList>
    </citation>
    <scope>NUCLEOTIDE SEQUENCE [LARGE SCALE GENOMIC DNA]</scope>
    <source>
        <strain evidence="7 19">SARC-H</strain>
        <strain evidence="8 23">SARC-I</strain>
        <strain evidence="10 24">SARC-N</strain>
        <strain evidence="11 25">SARC-O</strain>
        <strain evidence="12 20">SUL120</strain>
        <strain evidence="6 21">SULG</strain>
        <strain evidence="9 22">SULM</strain>
    </source>
</reference>
<reference evidence="14" key="2">
    <citation type="submission" date="2016-04" db="EMBL/GenBank/DDBJ databases">
        <authorList>
            <person name="Evans L.H."/>
            <person name="Alamgir A."/>
            <person name="Owens N."/>
            <person name="Weber N.D."/>
            <person name="Virtaneva K."/>
            <person name="Barbian K."/>
            <person name="Babar A."/>
            <person name="Rosenke K."/>
        </authorList>
    </citation>
    <scope>NUCLEOTIDE SEQUENCE</scope>
    <source>
        <strain evidence="14">P1</strain>
    </source>
</reference>
<dbReference type="Proteomes" id="UP000273443">
    <property type="component" value="Chromosome"/>
</dbReference>